<reference evidence="1" key="1">
    <citation type="submission" date="2020-10" db="EMBL/GenBank/DDBJ databases">
        <title>Complete genome sequence of vB_MoxS-R1, a novel marine prophage inducted from Microbacterium.</title>
        <authorList>
            <person name="Zheng H."/>
            <person name="Liu B."/>
            <person name="Xu Y."/>
            <person name="Chen F."/>
        </authorList>
    </citation>
    <scope>NUCLEOTIDE SEQUENCE</scope>
</reference>
<evidence type="ECO:0000313" key="2">
    <source>
        <dbReference type="Proteomes" id="UP000683438"/>
    </source>
</evidence>
<gene>
    <name evidence="1" type="ORF">vBMoxSR1_gp37</name>
</gene>
<organism evidence="1 2">
    <name type="scientific">Microbacterium phage vB_MoxS-R1</name>
    <dbReference type="NCBI Taxonomy" id="2848881"/>
    <lineage>
        <taxon>Viruses</taxon>
        <taxon>Duplodnaviria</taxon>
        <taxon>Heunggongvirae</taxon>
        <taxon>Uroviricota</taxon>
        <taxon>Caudoviricetes</taxon>
        <taxon>Syrbvirus</taxon>
        <taxon>Syrbvirus R1</taxon>
    </lineage>
</organism>
<name>A0A8F2IVE0_9CAUD</name>
<proteinExistence type="predicted"/>
<evidence type="ECO:0000313" key="1">
    <source>
        <dbReference type="EMBL" id="QWT28887.1"/>
    </source>
</evidence>
<keyword evidence="2" id="KW-1185">Reference proteome</keyword>
<sequence>MREGCSCNAWVRGSTRQVLRWRAEHRCPDRPEPEGADHIVTGAYIENSARREYDGMEARIGFQRETS</sequence>
<protein>
    <submittedName>
        <fullName evidence="1">Uncharacterized protein</fullName>
    </submittedName>
</protein>
<dbReference type="Proteomes" id="UP000683438">
    <property type="component" value="Segment"/>
</dbReference>
<dbReference type="EMBL" id="MW073100">
    <property type="protein sequence ID" value="QWT28887.1"/>
    <property type="molecule type" value="Genomic_DNA"/>
</dbReference>
<accession>A0A8F2IVE0</accession>